<evidence type="ECO:0000256" key="6">
    <source>
        <dbReference type="SAM" id="Phobius"/>
    </source>
</evidence>
<feature type="transmembrane region" description="Helical" evidence="6">
    <location>
        <begin position="166"/>
        <end position="185"/>
    </location>
</feature>
<name>A0ABS5HRN9_9RHOB</name>
<accession>A0ABS5HRN9</accession>
<feature type="transmembrane region" description="Helical" evidence="6">
    <location>
        <begin position="401"/>
        <end position="418"/>
    </location>
</feature>
<feature type="transmembrane region" description="Helical" evidence="6">
    <location>
        <begin position="363"/>
        <end position="381"/>
    </location>
</feature>
<dbReference type="Gene3D" id="1.10.357.140">
    <property type="entry name" value="UbiA prenyltransferase"/>
    <property type="match status" value="1"/>
</dbReference>
<comment type="caution">
    <text evidence="7">The sequence shown here is derived from an EMBL/GenBank/DDBJ whole genome shotgun (WGS) entry which is preliminary data.</text>
</comment>
<sequence>MTVQNGNLPALVVDVETALLQSDLRLETFWAALGRDIGATLRALTAPGRMQAMRRIAGPDPDLLPLRADAVESIEAAQAQGRQVILATDDRGMGLALARRLGLGADAVAGPGDVTDGAEPIPMPRDPRPCRFAVLLTELRPLQWIKNALLLFPLLAAHAVSLETVLPVLVAVAAFAAGASSLYILNDLMDLAADRSHPEKRHRPLAAGSLPIGTAMWTGSALLLVSLGLAGSVSAEVAGFLAIYLLLSLTYSLWLKHVKWIDLIALAVMFLLRVLTGGAAAEVGVLPTLLLFVAAVFFALASVKRLTGLSRLPTRSHLPGRGYGQKDRTTIAVVAGLSIALAVATFLAYASSAAALTLYGRPALFALVALPIGLWLVRMVWLSLQGREDFDTLRFVTRDRAGLAIIAVGLALTLLAIPV</sequence>
<gene>
    <name evidence="7" type="ORF">IT775_10190</name>
</gene>
<dbReference type="RefSeq" id="WP_212701003.1">
    <property type="nucleotide sequence ID" value="NZ_JADMKU010000007.1"/>
</dbReference>
<feature type="transmembrane region" description="Helical" evidence="6">
    <location>
        <begin position="261"/>
        <end position="279"/>
    </location>
</feature>
<feature type="transmembrane region" description="Helical" evidence="6">
    <location>
        <begin position="237"/>
        <end position="254"/>
    </location>
</feature>
<feature type="transmembrane region" description="Helical" evidence="6">
    <location>
        <begin position="331"/>
        <end position="351"/>
    </location>
</feature>
<organism evidence="7 8">
    <name type="scientific">Thalassovita aquimarina</name>
    <dbReference type="NCBI Taxonomy" id="2785917"/>
    <lineage>
        <taxon>Bacteria</taxon>
        <taxon>Pseudomonadati</taxon>
        <taxon>Pseudomonadota</taxon>
        <taxon>Alphaproteobacteria</taxon>
        <taxon>Rhodobacterales</taxon>
        <taxon>Roseobacteraceae</taxon>
        <taxon>Thalassovita</taxon>
    </lineage>
</organism>
<protein>
    <submittedName>
        <fullName evidence="7">UbiA family prenyltransferase</fullName>
    </submittedName>
</protein>
<reference evidence="7 8" key="1">
    <citation type="journal article" date="2021" name="Arch. Microbiol.">
        <title>Thalassobius aquimarinus sp. nov., isolated from the Sea of Japan seashore.</title>
        <authorList>
            <person name="Kurilenko V.V."/>
            <person name="Romanenko L.A."/>
            <person name="Chernysheva N.Y."/>
            <person name="Velansky P.V."/>
            <person name="Tekutyeva L.A."/>
            <person name="Isaeva M.P."/>
            <person name="Mikhailov V.V."/>
        </authorList>
    </citation>
    <scope>NUCLEOTIDE SEQUENCE [LARGE SCALE GENOMIC DNA]</scope>
    <source>
        <strain evidence="7 8">KMM 8518</strain>
    </source>
</reference>
<evidence type="ECO:0000313" key="7">
    <source>
        <dbReference type="EMBL" id="MBR9651491.1"/>
    </source>
</evidence>
<dbReference type="Pfam" id="PF01040">
    <property type="entry name" value="UbiA"/>
    <property type="match status" value="1"/>
</dbReference>
<feature type="transmembrane region" description="Helical" evidence="6">
    <location>
        <begin position="285"/>
        <end position="303"/>
    </location>
</feature>
<proteinExistence type="predicted"/>
<dbReference type="Proteomes" id="UP001195941">
    <property type="component" value="Unassembled WGS sequence"/>
</dbReference>
<dbReference type="InterPro" id="IPR000537">
    <property type="entry name" value="UbiA_prenyltransferase"/>
</dbReference>
<evidence type="ECO:0000256" key="2">
    <source>
        <dbReference type="ARBA" id="ARBA00022475"/>
    </source>
</evidence>
<feature type="transmembrane region" description="Helical" evidence="6">
    <location>
        <begin position="205"/>
        <end position="231"/>
    </location>
</feature>
<evidence type="ECO:0000313" key="8">
    <source>
        <dbReference type="Proteomes" id="UP001195941"/>
    </source>
</evidence>
<evidence type="ECO:0000256" key="4">
    <source>
        <dbReference type="ARBA" id="ARBA00022989"/>
    </source>
</evidence>
<dbReference type="InterPro" id="IPR044878">
    <property type="entry name" value="UbiA_sf"/>
</dbReference>
<comment type="subcellular location">
    <subcellularLocation>
        <location evidence="1">Membrane</location>
        <topology evidence="1">Multi-pass membrane protein</topology>
    </subcellularLocation>
</comment>
<evidence type="ECO:0000256" key="5">
    <source>
        <dbReference type="ARBA" id="ARBA00023136"/>
    </source>
</evidence>
<evidence type="ECO:0000256" key="1">
    <source>
        <dbReference type="ARBA" id="ARBA00004141"/>
    </source>
</evidence>
<keyword evidence="5 6" id="KW-0472">Membrane</keyword>
<dbReference type="EMBL" id="JADMKU010000007">
    <property type="protein sequence ID" value="MBR9651491.1"/>
    <property type="molecule type" value="Genomic_DNA"/>
</dbReference>
<keyword evidence="4 6" id="KW-1133">Transmembrane helix</keyword>
<keyword evidence="8" id="KW-1185">Reference proteome</keyword>
<evidence type="ECO:0000256" key="3">
    <source>
        <dbReference type="ARBA" id="ARBA00022692"/>
    </source>
</evidence>
<keyword evidence="2" id="KW-1003">Cell membrane</keyword>
<keyword evidence="3 6" id="KW-0812">Transmembrane</keyword>